<keyword evidence="4" id="KW-0934">Plastid</keyword>
<feature type="domain" description="Reverse transcriptase zinc-binding" evidence="13">
    <location>
        <begin position="458"/>
        <end position="514"/>
    </location>
</feature>
<evidence type="ECO:0000256" key="9">
    <source>
        <dbReference type="ARBA" id="ARBA00023098"/>
    </source>
</evidence>
<keyword evidence="8" id="KW-0442">Lipid degradation</keyword>
<dbReference type="GO" id="GO:0019773">
    <property type="term" value="C:proteasome core complex, alpha-subunit complex"/>
    <property type="evidence" value="ECO:0007669"/>
    <property type="project" value="UniProtKB-UniRule"/>
</dbReference>
<comment type="subcellular location">
    <subcellularLocation>
        <location evidence="1">Plastid</location>
        <location evidence="1">Chloroplast</location>
    </subcellularLocation>
</comment>
<proteinExistence type="inferred from homology"/>
<dbReference type="InterPro" id="IPR000477">
    <property type="entry name" value="RT_dom"/>
</dbReference>
<dbReference type="InterPro" id="IPR043502">
    <property type="entry name" value="DNA/RNA_pol_sf"/>
</dbReference>
<evidence type="ECO:0000313" key="14">
    <source>
        <dbReference type="EMBL" id="KAE8700754.1"/>
    </source>
</evidence>
<organism evidence="14 15">
    <name type="scientific">Hibiscus syriacus</name>
    <name type="common">Rose of Sharon</name>
    <dbReference type="NCBI Taxonomy" id="106335"/>
    <lineage>
        <taxon>Eukaryota</taxon>
        <taxon>Viridiplantae</taxon>
        <taxon>Streptophyta</taxon>
        <taxon>Embryophyta</taxon>
        <taxon>Tracheophyta</taxon>
        <taxon>Spermatophyta</taxon>
        <taxon>Magnoliopsida</taxon>
        <taxon>eudicotyledons</taxon>
        <taxon>Gunneridae</taxon>
        <taxon>Pentapetalae</taxon>
        <taxon>rosids</taxon>
        <taxon>malvids</taxon>
        <taxon>Malvales</taxon>
        <taxon>Malvaceae</taxon>
        <taxon>Malvoideae</taxon>
        <taxon>Hibiscus</taxon>
    </lineage>
</organism>
<feature type="domain" description="Reverse transcriptase" evidence="11">
    <location>
        <begin position="269"/>
        <end position="391"/>
    </location>
</feature>
<dbReference type="GO" id="GO:0008970">
    <property type="term" value="F:phospholipase A1 activity"/>
    <property type="evidence" value="ECO:0007669"/>
    <property type="project" value="UniProtKB-ARBA"/>
</dbReference>
<evidence type="ECO:0000256" key="8">
    <source>
        <dbReference type="ARBA" id="ARBA00022963"/>
    </source>
</evidence>
<evidence type="ECO:0000256" key="7">
    <source>
        <dbReference type="ARBA" id="ARBA00022946"/>
    </source>
</evidence>
<dbReference type="CDD" id="cd00519">
    <property type="entry name" value="Lipase_3"/>
    <property type="match status" value="1"/>
</dbReference>
<comment type="caution">
    <text evidence="14">The sequence shown here is derived from an EMBL/GenBank/DDBJ whole genome shotgun (WGS) entry which is preliminary data.</text>
</comment>
<dbReference type="Proteomes" id="UP000436088">
    <property type="component" value="Unassembled WGS sequence"/>
</dbReference>
<dbReference type="EMBL" id="VEPZ02001028">
    <property type="protein sequence ID" value="KAE8700754.1"/>
    <property type="molecule type" value="Genomic_DNA"/>
</dbReference>
<accession>A0A6A3A8N4</accession>
<dbReference type="InterPro" id="IPR001353">
    <property type="entry name" value="Proteasome_sua/b"/>
</dbReference>
<evidence type="ECO:0000313" key="15">
    <source>
        <dbReference type="Proteomes" id="UP000436088"/>
    </source>
</evidence>
<dbReference type="Pfam" id="PF00227">
    <property type="entry name" value="Proteasome"/>
    <property type="match status" value="1"/>
</dbReference>
<dbReference type="SUPFAM" id="SSF56672">
    <property type="entry name" value="DNA/RNA polymerases"/>
    <property type="match status" value="1"/>
</dbReference>
<dbReference type="GO" id="GO:0016042">
    <property type="term" value="P:lipid catabolic process"/>
    <property type="evidence" value="ECO:0007669"/>
    <property type="project" value="UniProtKB-KW"/>
</dbReference>
<feature type="domain" description="Fungal lipase-type" evidence="12">
    <location>
        <begin position="1014"/>
        <end position="1112"/>
    </location>
</feature>
<dbReference type="Pfam" id="PF01764">
    <property type="entry name" value="Lipase_3"/>
    <property type="match status" value="1"/>
</dbReference>
<dbReference type="CDD" id="cd01650">
    <property type="entry name" value="RT_nLTR_like"/>
    <property type="match status" value="1"/>
</dbReference>
<comment type="similarity">
    <text evidence="2">Belongs to the AB hydrolase superfamily. Lipase family.</text>
</comment>
<dbReference type="InterPro" id="IPR029055">
    <property type="entry name" value="Ntn_hydrolases_N"/>
</dbReference>
<dbReference type="InterPro" id="IPR023332">
    <property type="entry name" value="Proteasome_alpha-type"/>
</dbReference>
<dbReference type="GO" id="GO:0009507">
    <property type="term" value="C:chloroplast"/>
    <property type="evidence" value="ECO:0007669"/>
    <property type="project" value="UniProtKB-SubCell"/>
</dbReference>
<sequence>MESGSFNLDWKDLFVGSKDQSLDFFPPELRDGVVTVNPPPELHKLRRLKPLLKKFNLEYFSDISGRVRAKRTELEQMQILNLTHTNQRIIDEERRIHVDLVDLEIVESDFFKQKAKVHWLKEGMTVELVGYFTNLIGSPDPLVKGCSVGNLKNMLNYSLLEDVVVCLIKEVSDVEIKEAMFRQGKDKSPGPDGFTSGFFKADWDIVGNEFIAVEFRPISCCSVVYKTITRILVNRLTPYFPGMISHNQSAFIKGRNIVDNTLLAQEGARSIRQGDHLSPYLFVIVMNVLSSLLNSAAKQRIFRFHPKCKRLSLTHLCFTDDLLVLCHGSLESILGVLSILEYFYELSGLKLNAMKTELYSFGLNDSTLNQIQSVTGFRVAQLPVRYLGVPLVTRKLTSKDCAALLERINGKLKQWSTKKLSFGGRLQLVKTVLFSIFNYWSMQLILPKGIIKDTERWIWDNTRVNKEKVNWHKIVWFPGHIPKFSLISWMVFLNRLPTKDRLARFDLIIETDCVDDCLSWLVANLKGKSLRVQILNLAWTGFLYYIWEERNYSPSGKLVQIEHALTAVGSGQTSLGIKAANGVVIATEKKLPSILVDETSTASCCSVNVSLGIGSKKIRESLNEPASKQCSENTVSDTKYWSGLQEPIPITQLVRETAAVMQEFTQSGGVRPFGVSLLVAGYDDNGPQLYQVDPSGSYFSWKASAMGKNVSNAKTFLEKRYTDDMELDDAVHTAILTLKEGFEGQISGKNIEIGIIGTDKIFRQWLDYCFPPPLPVCYVAGNVTEKPRTKRVWRLKLNVTWRRIKMALKSTLRRRLHLHLASNLNKLSTLKLNHHDMDIIKPIRHVMKRKKTFHPTMPLEQLIQLPRTAADFIDHGDAMTPTKSPIENISLNGARRCQVRRIRQSYLRCFDFDPLSEFYGSCRYNRHKLFEELGITKHGYNVTKYIYAMSHVDVPEWFERTYCTWSKDSNWMGYVAVSGDAETTRIGRRDILVAWRGTVAPTDIYSYKGEFTRYKKLSASEQVMEEIRKLVNFFGDRGEEVSLTICGHSLGGALALLNADDAAMYFPDLFISVISFGAPRVGNIHFKEKLRDLGVKTPRVVVKQDIVPKLPGFILNTILNKFTAVTRRLKWIYRHVGTQLKLNVLMSPYLRRDPDYTGSHNLESYLHLLDGYISKTSKFCWNARRDVALVNKTTDMLIKELKIQEFWYQKPFKGLVLNQYGRCVKPGRQPEHIPSPLSIGSNHDPSL</sequence>
<dbReference type="PANTHER" id="PTHR31403:SF13">
    <property type="entry name" value="ALPHA_BETA-HYDROLASES SUPERFAMILY PROTEIN"/>
    <property type="match status" value="1"/>
</dbReference>
<comment type="similarity">
    <text evidence="10">Belongs to the peptidase T1A family.</text>
</comment>
<evidence type="ECO:0000256" key="3">
    <source>
        <dbReference type="ARBA" id="ARBA00022528"/>
    </source>
</evidence>
<dbReference type="PROSITE" id="PS51475">
    <property type="entry name" value="PROTEASOME_ALPHA_2"/>
    <property type="match status" value="1"/>
</dbReference>
<reference evidence="14" key="1">
    <citation type="submission" date="2019-09" db="EMBL/GenBank/DDBJ databases">
        <title>Draft genome information of white flower Hibiscus syriacus.</title>
        <authorList>
            <person name="Kim Y.-M."/>
        </authorList>
    </citation>
    <scope>NUCLEOTIDE SEQUENCE [LARGE SCALE GENOMIC DNA]</scope>
    <source>
        <strain evidence="14">YM2019G1</strain>
    </source>
</reference>
<evidence type="ECO:0000256" key="5">
    <source>
        <dbReference type="ARBA" id="ARBA00022801"/>
    </source>
</evidence>
<keyword evidence="7" id="KW-0809">Transit peptide</keyword>
<dbReference type="InterPro" id="IPR002921">
    <property type="entry name" value="Fungal_lipase-type"/>
</dbReference>
<keyword evidence="6 10" id="KW-0647">Proteasome</keyword>
<dbReference type="GO" id="GO:0047714">
    <property type="term" value="F:galactolipase activity"/>
    <property type="evidence" value="ECO:0007669"/>
    <property type="project" value="UniProtKB-ARBA"/>
</dbReference>
<dbReference type="SUPFAM" id="SSF56235">
    <property type="entry name" value="N-terminal nucleophile aminohydrolases (Ntn hydrolases)"/>
    <property type="match status" value="1"/>
</dbReference>
<dbReference type="InterPro" id="IPR026960">
    <property type="entry name" value="RVT-Znf"/>
</dbReference>
<keyword evidence="15" id="KW-1185">Reference proteome</keyword>
<evidence type="ECO:0000256" key="6">
    <source>
        <dbReference type="ARBA" id="ARBA00022942"/>
    </source>
</evidence>
<dbReference type="Pfam" id="PF13966">
    <property type="entry name" value="zf-RVT"/>
    <property type="match status" value="1"/>
</dbReference>
<evidence type="ECO:0000259" key="11">
    <source>
        <dbReference type="Pfam" id="PF00078"/>
    </source>
</evidence>
<evidence type="ECO:0000256" key="4">
    <source>
        <dbReference type="ARBA" id="ARBA00022640"/>
    </source>
</evidence>
<name>A0A6A3A8N4_HIBSY</name>
<evidence type="ECO:0000256" key="1">
    <source>
        <dbReference type="ARBA" id="ARBA00004229"/>
    </source>
</evidence>
<keyword evidence="3" id="KW-0150">Chloroplast</keyword>
<dbReference type="Gene3D" id="3.60.20.10">
    <property type="entry name" value="Glutamine Phosphoribosylpyrophosphate, subunit 1, domain 1"/>
    <property type="match status" value="1"/>
</dbReference>
<evidence type="ECO:0000256" key="2">
    <source>
        <dbReference type="ARBA" id="ARBA00010701"/>
    </source>
</evidence>
<dbReference type="GO" id="GO:0051603">
    <property type="term" value="P:proteolysis involved in protein catabolic process"/>
    <property type="evidence" value="ECO:0007669"/>
    <property type="project" value="InterPro"/>
</dbReference>
<protein>
    <submittedName>
        <fullName evidence="14">Proteasome subunit alpha type-2</fullName>
    </submittedName>
</protein>
<dbReference type="Gene3D" id="3.40.50.1820">
    <property type="entry name" value="alpha/beta hydrolase"/>
    <property type="match status" value="1"/>
</dbReference>
<dbReference type="PANTHER" id="PTHR31403">
    <property type="entry name" value="PHOSPHOLIPASE A1-IBETA2, CHLOROPLASTIC"/>
    <property type="match status" value="1"/>
</dbReference>
<gene>
    <name evidence="14" type="ORF">F3Y22_tig00110556pilonHSYRG00692</name>
</gene>
<evidence type="ECO:0000256" key="10">
    <source>
        <dbReference type="PROSITE-ProRule" id="PRU00808"/>
    </source>
</evidence>
<evidence type="ECO:0000259" key="12">
    <source>
        <dbReference type="Pfam" id="PF01764"/>
    </source>
</evidence>
<evidence type="ECO:0000259" key="13">
    <source>
        <dbReference type="Pfam" id="PF13966"/>
    </source>
</evidence>
<dbReference type="InterPro" id="IPR029058">
    <property type="entry name" value="AB_hydrolase_fold"/>
</dbReference>
<dbReference type="AlphaFoldDB" id="A0A6A3A8N4"/>
<dbReference type="SUPFAM" id="SSF53474">
    <property type="entry name" value="alpha/beta-Hydrolases"/>
    <property type="match status" value="1"/>
</dbReference>
<dbReference type="Pfam" id="PF00078">
    <property type="entry name" value="RVT_1"/>
    <property type="match status" value="1"/>
</dbReference>
<keyword evidence="9" id="KW-0443">Lipid metabolism</keyword>
<keyword evidence="5" id="KW-0378">Hydrolase</keyword>